<feature type="transmembrane region" description="Helical" evidence="1">
    <location>
        <begin position="226"/>
        <end position="250"/>
    </location>
</feature>
<accession>A0AAW2Z536</accession>
<feature type="transmembrane region" description="Helical" evidence="1">
    <location>
        <begin position="270"/>
        <end position="293"/>
    </location>
</feature>
<gene>
    <name evidence="2" type="ORF">AKO1_013944</name>
</gene>
<keyword evidence="1" id="KW-1133">Transmembrane helix</keyword>
<evidence type="ECO:0000313" key="2">
    <source>
        <dbReference type="EMBL" id="KAL0483772.1"/>
    </source>
</evidence>
<dbReference type="EMBL" id="JAOPGA020000991">
    <property type="protein sequence ID" value="KAL0483772.1"/>
    <property type="molecule type" value="Genomic_DNA"/>
</dbReference>
<protein>
    <submittedName>
        <fullName evidence="2">Uncharacterized protein</fullName>
    </submittedName>
</protein>
<keyword evidence="1" id="KW-0812">Transmembrane</keyword>
<evidence type="ECO:0000256" key="1">
    <source>
        <dbReference type="SAM" id="Phobius"/>
    </source>
</evidence>
<keyword evidence="1" id="KW-0472">Membrane</keyword>
<dbReference type="Proteomes" id="UP001431209">
    <property type="component" value="Unassembled WGS sequence"/>
</dbReference>
<comment type="caution">
    <text evidence="2">The sequence shown here is derived from an EMBL/GenBank/DDBJ whole genome shotgun (WGS) entry which is preliminary data.</text>
</comment>
<sequence length="455" mass="52455">MDVPSPKSDGLESLSLTPQDETEIIALPEYTGDLLTSPENRGNYLPGRGVRMISVINHLVVRCIMSALYMMIYPNLQTLTIIYGTTIILITSLMTAMPVFYVVRELIIRESSLNELTRKRVLEQKRSEAAIKLQKKTTPVPIIPIHEYDSENEDGEDSITFAHDVFVADGEYQASGFDIEKHQKKTMKDLSVEEKKTKNVDPKNAELHPLPSKLSIFPFKNISSSVFLYVPVAFEILCLQLYILTTILFIVDSSRRRDYYFLWSSSIPFFTSLLVLVFKAFTPILSIVHAVYITNKVLWYNDYGIVLSRVCLEQYERNINKDIKNEIHILLSEDCSWECVKRPPCISFDDLQSVHSATSIETFSHMPYHQQWVYFKTTTHERERRIIIPVTTNSDPEEDRRWTIKRLFNLAFETPILEGLNVDEVTDLLMNCLAQKRKDLFVMLGRLNASVVSFK</sequence>
<name>A0AAW2Z536_9EUKA</name>
<reference evidence="2 3" key="1">
    <citation type="submission" date="2024-03" db="EMBL/GenBank/DDBJ databases">
        <title>The Acrasis kona genome and developmental transcriptomes reveal deep origins of eukaryotic multicellular pathways.</title>
        <authorList>
            <person name="Sheikh S."/>
            <person name="Fu C.-J."/>
            <person name="Brown M.W."/>
            <person name="Baldauf S.L."/>
        </authorList>
    </citation>
    <scope>NUCLEOTIDE SEQUENCE [LARGE SCALE GENOMIC DNA]</scope>
    <source>
        <strain evidence="2 3">ATCC MYA-3509</strain>
    </source>
</reference>
<proteinExistence type="predicted"/>
<evidence type="ECO:0000313" key="3">
    <source>
        <dbReference type="Proteomes" id="UP001431209"/>
    </source>
</evidence>
<feature type="transmembrane region" description="Helical" evidence="1">
    <location>
        <begin position="80"/>
        <end position="103"/>
    </location>
</feature>
<organism evidence="2 3">
    <name type="scientific">Acrasis kona</name>
    <dbReference type="NCBI Taxonomy" id="1008807"/>
    <lineage>
        <taxon>Eukaryota</taxon>
        <taxon>Discoba</taxon>
        <taxon>Heterolobosea</taxon>
        <taxon>Tetramitia</taxon>
        <taxon>Eutetramitia</taxon>
        <taxon>Acrasidae</taxon>
        <taxon>Acrasis</taxon>
    </lineage>
</organism>
<keyword evidence="3" id="KW-1185">Reference proteome</keyword>
<dbReference type="AlphaFoldDB" id="A0AAW2Z536"/>